<dbReference type="PROSITE" id="PS51898">
    <property type="entry name" value="TYR_RECOMBINASE"/>
    <property type="match status" value="1"/>
</dbReference>
<dbReference type="Proteomes" id="UP000199215">
    <property type="component" value="Unassembled WGS sequence"/>
</dbReference>
<feature type="domain" description="Tyr recombinase" evidence="2">
    <location>
        <begin position="1"/>
        <end position="239"/>
    </location>
</feature>
<dbReference type="Gene3D" id="1.10.443.10">
    <property type="entry name" value="Intergrase catalytic core"/>
    <property type="match status" value="1"/>
</dbReference>
<dbReference type="GO" id="GO:0003677">
    <property type="term" value="F:DNA binding"/>
    <property type="evidence" value="ECO:0007669"/>
    <property type="project" value="InterPro"/>
</dbReference>
<gene>
    <name evidence="3" type="ORF">SAMN05192561_11261</name>
</gene>
<keyword evidence="4" id="KW-1185">Reference proteome</keyword>
<evidence type="ECO:0000313" key="3">
    <source>
        <dbReference type="EMBL" id="SEH60990.1"/>
    </source>
</evidence>
<sequence>MLRASYDIDNDEIALECRMLAVACGRLGLRAGEVTHLHEEWIDWNDGTIQIPSYWNCTKGSGDEVCGYCRNRARDNLDSHNLTEEEATDAIVAHYDDATLESMTDDELLAEAQELREEVNVTLEAMLEKRWSPKTSTSARGIPFDFSARIELIVEQFFDRFDAYEKSFATVHRRIDRLADCAGIESNVYPHALRATSASFHASRDISVHALMSIMGWADPGTARVYIQSNDEKAAHEIRSKHR</sequence>
<dbReference type="InterPro" id="IPR013762">
    <property type="entry name" value="Integrase-like_cat_sf"/>
</dbReference>
<reference evidence="3 4" key="1">
    <citation type="submission" date="2016-10" db="EMBL/GenBank/DDBJ databases">
        <authorList>
            <person name="de Groot N.N."/>
        </authorList>
    </citation>
    <scope>NUCLEOTIDE SEQUENCE [LARGE SCALE GENOMIC DNA]</scope>
    <source>
        <strain evidence="3 4">IBRC-M10418</strain>
    </source>
</reference>
<dbReference type="AlphaFoldDB" id="A0A1H6JJI3"/>
<proteinExistence type="predicted"/>
<evidence type="ECO:0000259" key="2">
    <source>
        <dbReference type="PROSITE" id="PS51898"/>
    </source>
</evidence>
<evidence type="ECO:0000313" key="4">
    <source>
        <dbReference type="Proteomes" id="UP000199215"/>
    </source>
</evidence>
<keyword evidence="1" id="KW-0233">DNA recombination</keyword>
<dbReference type="OrthoDB" id="142231at2157"/>
<evidence type="ECO:0000256" key="1">
    <source>
        <dbReference type="ARBA" id="ARBA00023172"/>
    </source>
</evidence>
<dbReference type="Pfam" id="PF00589">
    <property type="entry name" value="Phage_integrase"/>
    <property type="match status" value="1"/>
</dbReference>
<dbReference type="InterPro" id="IPR002104">
    <property type="entry name" value="Integrase_catalytic"/>
</dbReference>
<dbReference type="InterPro" id="IPR011010">
    <property type="entry name" value="DNA_brk_join_enz"/>
</dbReference>
<dbReference type="GO" id="GO:0006310">
    <property type="term" value="P:DNA recombination"/>
    <property type="evidence" value="ECO:0007669"/>
    <property type="project" value="UniProtKB-KW"/>
</dbReference>
<dbReference type="EMBL" id="FNWU01000012">
    <property type="protein sequence ID" value="SEH60990.1"/>
    <property type="molecule type" value="Genomic_DNA"/>
</dbReference>
<protein>
    <submittedName>
        <fullName evidence="3">Phage integrase family protein</fullName>
    </submittedName>
</protein>
<dbReference type="GO" id="GO:0015074">
    <property type="term" value="P:DNA integration"/>
    <property type="evidence" value="ECO:0007669"/>
    <property type="project" value="InterPro"/>
</dbReference>
<name>A0A1H6JJI3_9EURY</name>
<dbReference type="STRING" id="1267564.SAMN05192561_11261"/>
<organism evidence="3 4">
    <name type="scientific">Halopenitus malekzadehii</name>
    <dbReference type="NCBI Taxonomy" id="1267564"/>
    <lineage>
        <taxon>Archaea</taxon>
        <taxon>Methanobacteriati</taxon>
        <taxon>Methanobacteriota</taxon>
        <taxon>Stenosarchaea group</taxon>
        <taxon>Halobacteria</taxon>
        <taxon>Halobacteriales</taxon>
        <taxon>Haloferacaceae</taxon>
        <taxon>Halopenitus</taxon>
    </lineage>
</organism>
<dbReference type="SUPFAM" id="SSF56349">
    <property type="entry name" value="DNA breaking-rejoining enzymes"/>
    <property type="match status" value="1"/>
</dbReference>
<accession>A0A1H6JJI3</accession>